<keyword evidence="2" id="KW-1185">Reference proteome</keyword>
<proteinExistence type="predicted"/>
<evidence type="ECO:0000313" key="1">
    <source>
        <dbReference type="EMBL" id="EXU74137.1"/>
    </source>
</evidence>
<organism evidence="1 2">
    <name type="scientific">Erwinia mallotivora</name>
    <dbReference type="NCBI Taxonomy" id="69222"/>
    <lineage>
        <taxon>Bacteria</taxon>
        <taxon>Pseudomonadati</taxon>
        <taxon>Pseudomonadota</taxon>
        <taxon>Gammaproteobacteria</taxon>
        <taxon>Enterobacterales</taxon>
        <taxon>Erwiniaceae</taxon>
        <taxon>Erwinia</taxon>
    </lineage>
</organism>
<sequence length="165" mass="19106">MAIHHYKSKAAHLAVMAELAWREYNVAMPEIDIGDDIFAVKDSSGNMWRLQVKYSQAKKLKKGYSGTFGVRHDQLVKPTSPELYYVFVIKKECGNWFYLILPRQALETHFTSNKFGHVFFNKSLKKEVINFHVFFNDNGEVSYSTGSKKKFLTDYLNNWGKIPAI</sequence>
<evidence type="ECO:0008006" key="3">
    <source>
        <dbReference type="Google" id="ProtNLM"/>
    </source>
</evidence>
<accession>A0A014PTG5</accession>
<protein>
    <recommendedName>
        <fullName evidence="3">PD(D/E)XK endonuclease domain-containing protein</fullName>
    </recommendedName>
</protein>
<dbReference type="Proteomes" id="UP000019918">
    <property type="component" value="Unassembled WGS sequence"/>
</dbReference>
<gene>
    <name evidence="1" type="ORF">BG55_19075</name>
</gene>
<evidence type="ECO:0000313" key="2">
    <source>
        <dbReference type="Proteomes" id="UP000019918"/>
    </source>
</evidence>
<dbReference type="InterPro" id="IPR011856">
    <property type="entry name" value="tRNA_endonuc-like_dom_sf"/>
</dbReference>
<dbReference type="RefSeq" id="WP_034940317.1">
    <property type="nucleotide sequence ID" value="NZ_JFHN01000066.1"/>
</dbReference>
<dbReference type="AlphaFoldDB" id="A0A014PTG5"/>
<reference evidence="1 2" key="1">
    <citation type="submission" date="2014-02" db="EMBL/GenBank/DDBJ databases">
        <title>Draft genome of Erwinia mallotivora strain BT-MARDI, a papaya dieback pathogen.</title>
        <authorList>
            <person name="Redzuan R."/>
            <person name="Abu Bakar N."/>
            <person name="Badrun R."/>
            <person name="Mohd Raih M.F."/>
            <person name="Rozano L."/>
            <person name="Mat Amin N."/>
        </authorList>
    </citation>
    <scope>NUCLEOTIDE SEQUENCE [LARGE SCALE GENOMIC DNA]</scope>
    <source>
        <strain evidence="1 2">BT-MARDI</strain>
    </source>
</reference>
<dbReference type="PATRIC" id="fig|69222.5.peg.3896"/>
<dbReference type="GO" id="GO:0003676">
    <property type="term" value="F:nucleic acid binding"/>
    <property type="evidence" value="ECO:0007669"/>
    <property type="project" value="InterPro"/>
</dbReference>
<dbReference type="Gene3D" id="3.40.1350.10">
    <property type="match status" value="1"/>
</dbReference>
<dbReference type="OrthoDB" id="952223at2"/>
<comment type="caution">
    <text evidence="1">The sequence shown here is derived from an EMBL/GenBank/DDBJ whole genome shotgun (WGS) entry which is preliminary data.</text>
</comment>
<dbReference type="EMBL" id="JFHN01000066">
    <property type="protein sequence ID" value="EXU74137.1"/>
    <property type="molecule type" value="Genomic_DNA"/>
</dbReference>
<name>A0A014PTG5_9GAMM</name>